<evidence type="ECO:0000256" key="3">
    <source>
        <dbReference type="ARBA" id="ARBA00022448"/>
    </source>
</evidence>
<accession>A0A9D1FBT6</accession>
<comment type="subcellular location">
    <subcellularLocation>
        <location evidence="1">Cell membrane</location>
        <topology evidence="1">Multi-pass membrane protein</topology>
    </subcellularLocation>
</comment>
<feature type="transmembrane region" description="Helical" evidence="8">
    <location>
        <begin position="254"/>
        <end position="277"/>
    </location>
</feature>
<feature type="transmembrane region" description="Helical" evidence="8">
    <location>
        <begin position="44"/>
        <end position="64"/>
    </location>
</feature>
<feature type="transmembrane region" description="Helical" evidence="8">
    <location>
        <begin position="227"/>
        <end position="248"/>
    </location>
</feature>
<dbReference type="GO" id="GO:0005886">
    <property type="term" value="C:plasma membrane"/>
    <property type="evidence" value="ECO:0007669"/>
    <property type="project" value="UniProtKB-SubCell"/>
</dbReference>
<evidence type="ECO:0000256" key="6">
    <source>
        <dbReference type="ARBA" id="ARBA00022989"/>
    </source>
</evidence>
<keyword evidence="7 8" id="KW-0472">Membrane</keyword>
<feature type="transmembrane region" description="Helical" evidence="8">
    <location>
        <begin position="284"/>
        <end position="306"/>
    </location>
</feature>
<comment type="similarity">
    <text evidence="2">Belongs to the auxin efflux carrier (TC 2.A.69) family.</text>
</comment>
<evidence type="ECO:0000256" key="5">
    <source>
        <dbReference type="ARBA" id="ARBA00022692"/>
    </source>
</evidence>
<feature type="transmembrane region" description="Helical" evidence="8">
    <location>
        <begin position="129"/>
        <end position="152"/>
    </location>
</feature>
<comment type="caution">
    <text evidence="9">The sequence shown here is derived from an EMBL/GenBank/DDBJ whole genome shotgun (WGS) entry which is preliminary data.</text>
</comment>
<name>A0A9D1FBT6_9FIRM</name>
<dbReference type="PANTHER" id="PTHR36838:SF1">
    <property type="entry name" value="SLR1864 PROTEIN"/>
    <property type="match status" value="1"/>
</dbReference>
<dbReference type="InterPro" id="IPR038770">
    <property type="entry name" value="Na+/solute_symporter_sf"/>
</dbReference>
<dbReference type="AlphaFoldDB" id="A0A9D1FBT6"/>
<dbReference type="PANTHER" id="PTHR36838">
    <property type="entry name" value="AUXIN EFFLUX CARRIER FAMILY PROTEIN"/>
    <property type="match status" value="1"/>
</dbReference>
<dbReference type="EMBL" id="DVJK01000032">
    <property type="protein sequence ID" value="HIS66132.1"/>
    <property type="molecule type" value="Genomic_DNA"/>
</dbReference>
<feature type="transmembrane region" description="Helical" evidence="8">
    <location>
        <begin position="101"/>
        <end position="123"/>
    </location>
</feature>
<feature type="transmembrane region" description="Helical" evidence="8">
    <location>
        <begin position="70"/>
        <end position="89"/>
    </location>
</feature>
<dbReference type="InterPro" id="IPR004776">
    <property type="entry name" value="Mem_transp_PIN-like"/>
</dbReference>
<reference evidence="9" key="2">
    <citation type="journal article" date="2021" name="PeerJ">
        <title>Extensive microbial diversity within the chicken gut microbiome revealed by metagenomics and culture.</title>
        <authorList>
            <person name="Gilroy R."/>
            <person name="Ravi A."/>
            <person name="Getino M."/>
            <person name="Pursley I."/>
            <person name="Horton D.L."/>
            <person name="Alikhan N.F."/>
            <person name="Baker D."/>
            <person name="Gharbi K."/>
            <person name="Hall N."/>
            <person name="Watson M."/>
            <person name="Adriaenssens E.M."/>
            <person name="Foster-Nyarko E."/>
            <person name="Jarju S."/>
            <person name="Secka A."/>
            <person name="Antonio M."/>
            <person name="Oren A."/>
            <person name="Chaudhuri R.R."/>
            <person name="La Ragione R."/>
            <person name="Hildebrand F."/>
            <person name="Pallen M.J."/>
        </authorList>
    </citation>
    <scope>NUCLEOTIDE SEQUENCE</scope>
    <source>
        <strain evidence="9">ChiHjej10B9-9673</strain>
    </source>
</reference>
<evidence type="ECO:0000256" key="2">
    <source>
        <dbReference type="ARBA" id="ARBA00010145"/>
    </source>
</evidence>
<dbReference type="GO" id="GO:0055085">
    <property type="term" value="P:transmembrane transport"/>
    <property type="evidence" value="ECO:0007669"/>
    <property type="project" value="InterPro"/>
</dbReference>
<keyword evidence="5 8" id="KW-0812">Transmembrane</keyword>
<feature type="transmembrane region" description="Helical" evidence="8">
    <location>
        <begin position="164"/>
        <end position="183"/>
    </location>
</feature>
<protein>
    <submittedName>
        <fullName evidence="9">AEC family transporter</fullName>
    </submittedName>
</protein>
<evidence type="ECO:0000256" key="4">
    <source>
        <dbReference type="ARBA" id="ARBA00022475"/>
    </source>
</evidence>
<proteinExistence type="inferred from homology"/>
<evidence type="ECO:0000256" key="7">
    <source>
        <dbReference type="ARBA" id="ARBA00023136"/>
    </source>
</evidence>
<evidence type="ECO:0000256" key="8">
    <source>
        <dbReference type="SAM" id="Phobius"/>
    </source>
</evidence>
<dbReference type="Pfam" id="PF03547">
    <property type="entry name" value="Mem_trans"/>
    <property type="match status" value="2"/>
</dbReference>
<evidence type="ECO:0000313" key="9">
    <source>
        <dbReference type="EMBL" id="HIS66132.1"/>
    </source>
</evidence>
<dbReference type="Proteomes" id="UP000824001">
    <property type="component" value="Unassembled WGS sequence"/>
</dbReference>
<keyword evidence="6 8" id="KW-1133">Transmembrane helix</keyword>
<organism evidence="9 10">
    <name type="scientific">Candidatus Scatomorpha merdipullorum</name>
    <dbReference type="NCBI Taxonomy" id="2840927"/>
    <lineage>
        <taxon>Bacteria</taxon>
        <taxon>Bacillati</taxon>
        <taxon>Bacillota</taxon>
        <taxon>Clostridia</taxon>
        <taxon>Eubacteriales</taxon>
        <taxon>Candidatus Scatomorpha</taxon>
    </lineage>
</organism>
<sequence>MAVFLSTLNQMAVLAIFILAGFVCQRIKLLPETTATVLSRLETYLIMPAYILNTFIANCTPEVIEQKLPLLLWGSVVAVLCVAIAYPLGRAFYKEQPLKNIYRYSVAIANAGFMGNAVMLGVFGDEMLFDYMIFMMPLYVVIYTWGMVMLMPSGGEHKNPLRNLINPVCISLALGVIIGISSIPLPGFVTTVLSNTGSCMAPLAMLLTGFTVGQYSVKKLLSDKKVYIVSVLRLLVIPAFFAGVLTLLKMDAAYMPLAVCSVAMPMGLNTVVIPAAYGEDTSPGASMALISSVLSIVTIPLVFAVLL</sequence>
<evidence type="ECO:0000256" key="1">
    <source>
        <dbReference type="ARBA" id="ARBA00004651"/>
    </source>
</evidence>
<keyword evidence="4" id="KW-1003">Cell membrane</keyword>
<evidence type="ECO:0000313" key="10">
    <source>
        <dbReference type="Proteomes" id="UP000824001"/>
    </source>
</evidence>
<reference evidence="9" key="1">
    <citation type="submission" date="2020-10" db="EMBL/GenBank/DDBJ databases">
        <authorList>
            <person name="Gilroy R."/>
        </authorList>
    </citation>
    <scope>NUCLEOTIDE SEQUENCE</scope>
    <source>
        <strain evidence="9">ChiHjej10B9-9673</strain>
    </source>
</reference>
<feature type="transmembrane region" description="Helical" evidence="8">
    <location>
        <begin position="6"/>
        <end position="24"/>
    </location>
</feature>
<gene>
    <name evidence="9" type="ORF">IAC18_01080</name>
</gene>
<dbReference type="Gene3D" id="1.20.1530.20">
    <property type="match status" value="1"/>
</dbReference>
<keyword evidence="3" id="KW-0813">Transport</keyword>